<evidence type="ECO:0000256" key="1">
    <source>
        <dbReference type="SAM" id="MobiDB-lite"/>
    </source>
</evidence>
<reference evidence="2 3" key="1">
    <citation type="journal article" date="2015" name="Genome Announc.">
        <title>Complete Genome Sequence of the Type Strain Corynebacterium mustelae DSM 45274, Isolated from Various Tissues of a Male Ferret with Lethal Sepsis.</title>
        <authorList>
            <person name="Ruckert C."/>
            <person name="Eimer J."/>
            <person name="Winkler A."/>
            <person name="Tauch A."/>
        </authorList>
    </citation>
    <scope>NUCLEOTIDE SEQUENCE [LARGE SCALE GENOMIC DNA]</scope>
    <source>
        <strain evidence="2 3">DSM 45274</strain>
    </source>
</reference>
<dbReference type="KEGG" id="cmv:CMUST_09655"/>
<gene>
    <name evidence="2" type="ORF">CMUST_09655</name>
</gene>
<keyword evidence="3" id="KW-1185">Reference proteome</keyword>
<dbReference type="EMBL" id="CP011542">
    <property type="protein sequence ID" value="AKK06247.1"/>
    <property type="molecule type" value="Genomic_DNA"/>
</dbReference>
<dbReference type="OrthoDB" id="4264468at2"/>
<reference evidence="3" key="2">
    <citation type="submission" date="2015-05" db="EMBL/GenBank/DDBJ databases">
        <title>Complete genome sequence of Corynebacterium mustelae DSM 45274, isolated from various tissues of a male ferret with lethal sepsis.</title>
        <authorList>
            <person name="Ruckert C."/>
            <person name="Albersmeier A."/>
            <person name="Winkler A."/>
            <person name="Tauch A."/>
        </authorList>
    </citation>
    <scope>NUCLEOTIDE SEQUENCE [LARGE SCALE GENOMIC DNA]</scope>
    <source>
        <strain evidence="3">DSM 45274</strain>
    </source>
</reference>
<protein>
    <submittedName>
        <fullName evidence="2">Uncharacterized protein</fullName>
    </submittedName>
</protein>
<dbReference type="PATRIC" id="fig|571915.4.peg.2047"/>
<dbReference type="AlphaFoldDB" id="A0A0G3H571"/>
<feature type="compositionally biased region" description="Basic residues" evidence="1">
    <location>
        <begin position="267"/>
        <end position="280"/>
    </location>
</feature>
<feature type="region of interest" description="Disordered" evidence="1">
    <location>
        <begin position="265"/>
        <end position="285"/>
    </location>
</feature>
<dbReference type="Proteomes" id="UP000035199">
    <property type="component" value="Chromosome"/>
</dbReference>
<name>A0A0G3H571_9CORY</name>
<accession>A0A0G3H571</accession>
<dbReference type="Gene3D" id="3.10.400.10">
    <property type="entry name" value="Sulfate adenylyltransferase"/>
    <property type="match status" value="1"/>
</dbReference>
<sequence length="601" mass="68353">MIFEYLVPKPFEIMGAVRREHDQRVLDIAVGDVTALFCPRTIGQWTMPLEYFTGKDPLYRYQRYQLLRYSDKTPACTVAIQSMSVISLNHVTEADIAGSGGPTDLDKWREWLRQSWESPMNAKLLGPVEWSPDLSVIKVELKVVDVFEEPFVPDWPVISEEESLNLLFHGLLKRPTPAMVMETILYTTPPPSLELRIIAFDYLSHARSLTRIEFVSAPVLSKQLATARRMVEKIPGLPVAPTHADAEKLVTWLEDCFQELGIAQMKPTRRHHSKTGHRSGPRTDIRQRWNRKQLAQHFPNLSVNQYRKTVRTLIHLHKRALTARSAADLARCIRLGKTRLAAHIDRDAFVQSPSTAQFIAYYLAQVKSRTRFTTGTQDRPMNETAESLLQRALADPTFNPELVSLVYNPPHIIAMLDDAAKLKLLDFYFAELTWLATQLKKLWKPQWRGENMVMRKGDDSSAWNAAARAWDQMRTGWLSIIVGAGWTDILKEFSFGKVPSLVSGDIAFLHHLEETHETHPDVRVFHELPLPWEVVLGNADCTDEMVRTACQKVGIDPDAKGWTRPYSQPELAVTCPTYGILKGLSPAAKVTRLTGWFSRKG</sequence>
<evidence type="ECO:0000313" key="2">
    <source>
        <dbReference type="EMBL" id="AKK06247.1"/>
    </source>
</evidence>
<organism evidence="2 3">
    <name type="scientific">Corynebacterium mustelae</name>
    <dbReference type="NCBI Taxonomy" id="571915"/>
    <lineage>
        <taxon>Bacteria</taxon>
        <taxon>Bacillati</taxon>
        <taxon>Actinomycetota</taxon>
        <taxon>Actinomycetes</taxon>
        <taxon>Mycobacteriales</taxon>
        <taxon>Corynebacteriaceae</taxon>
        <taxon>Corynebacterium</taxon>
    </lineage>
</organism>
<proteinExistence type="predicted"/>
<evidence type="ECO:0000313" key="3">
    <source>
        <dbReference type="Proteomes" id="UP000035199"/>
    </source>
</evidence>